<dbReference type="InterPro" id="IPR009057">
    <property type="entry name" value="Homeodomain-like_sf"/>
</dbReference>
<proteinExistence type="predicted"/>
<keyword evidence="5" id="KW-1185">Reference proteome</keyword>
<keyword evidence="2 4" id="KW-0238">DNA-binding</keyword>
<dbReference type="SUPFAM" id="SSF46689">
    <property type="entry name" value="Homeodomain-like"/>
    <property type="match status" value="1"/>
</dbReference>
<dbReference type="Gene3D" id="1.10.357.10">
    <property type="entry name" value="Tetracycline Repressor, domain 2"/>
    <property type="match status" value="1"/>
</dbReference>
<dbReference type="GO" id="GO:0003700">
    <property type="term" value="F:DNA-binding transcription factor activity"/>
    <property type="evidence" value="ECO:0007669"/>
    <property type="project" value="TreeGrafter"/>
</dbReference>
<dbReference type="EMBL" id="FMZE01000005">
    <property type="protein sequence ID" value="SDC98622.1"/>
    <property type="molecule type" value="Genomic_DNA"/>
</dbReference>
<dbReference type="Pfam" id="PF00440">
    <property type="entry name" value="TetR_N"/>
    <property type="match status" value="1"/>
</dbReference>
<evidence type="ECO:0000313" key="4">
    <source>
        <dbReference type="EMBL" id="SDC98622.1"/>
    </source>
</evidence>
<evidence type="ECO:0000313" key="5">
    <source>
        <dbReference type="Proteomes" id="UP000199494"/>
    </source>
</evidence>
<dbReference type="Proteomes" id="UP000199494">
    <property type="component" value="Unassembled WGS sequence"/>
</dbReference>
<dbReference type="PRINTS" id="PR00455">
    <property type="entry name" value="HTHTETR"/>
</dbReference>
<dbReference type="Pfam" id="PF17937">
    <property type="entry name" value="TetR_C_28"/>
    <property type="match status" value="1"/>
</dbReference>
<evidence type="ECO:0000256" key="1">
    <source>
        <dbReference type="ARBA" id="ARBA00023015"/>
    </source>
</evidence>
<dbReference type="InterPro" id="IPR050109">
    <property type="entry name" value="HTH-type_TetR-like_transc_reg"/>
</dbReference>
<dbReference type="OrthoDB" id="9806334at2"/>
<dbReference type="InterPro" id="IPR041479">
    <property type="entry name" value="TetR_CgmR_C"/>
</dbReference>
<protein>
    <submittedName>
        <fullName evidence="4">DNA-binding transcriptional regulator, AcrR family</fullName>
    </submittedName>
</protein>
<gene>
    <name evidence="4" type="ORF">SAMN05421630_10550</name>
</gene>
<evidence type="ECO:0000256" key="2">
    <source>
        <dbReference type="ARBA" id="ARBA00023125"/>
    </source>
</evidence>
<dbReference type="PROSITE" id="PS50977">
    <property type="entry name" value="HTH_TETR_2"/>
    <property type="match status" value="1"/>
</dbReference>
<accession>A0A222VQU7</accession>
<dbReference type="InterPro" id="IPR001647">
    <property type="entry name" value="HTH_TetR"/>
</dbReference>
<keyword evidence="3" id="KW-0804">Transcription</keyword>
<evidence type="ECO:0000256" key="3">
    <source>
        <dbReference type="ARBA" id="ARBA00023163"/>
    </source>
</evidence>
<dbReference type="RefSeq" id="WP_091804156.1">
    <property type="nucleotide sequence ID" value="NZ_CP016353.1"/>
</dbReference>
<name>A0A222VQU7_9PSEU</name>
<dbReference type="PANTHER" id="PTHR30055">
    <property type="entry name" value="HTH-TYPE TRANSCRIPTIONAL REGULATOR RUTR"/>
    <property type="match status" value="1"/>
</dbReference>
<dbReference type="KEGG" id="pmad:BAY61_15030"/>
<dbReference type="GO" id="GO:0000976">
    <property type="term" value="F:transcription cis-regulatory region binding"/>
    <property type="evidence" value="ECO:0007669"/>
    <property type="project" value="TreeGrafter"/>
</dbReference>
<dbReference type="PANTHER" id="PTHR30055:SF234">
    <property type="entry name" value="HTH-TYPE TRANSCRIPTIONAL REGULATOR BETI"/>
    <property type="match status" value="1"/>
</dbReference>
<organism evidence="4 5">
    <name type="scientific">Prauserella marina</name>
    <dbReference type="NCBI Taxonomy" id="530584"/>
    <lineage>
        <taxon>Bacteria</taxon>
        <taxon>Bacillati</taxon>
        <taxon>Actinomycetota</taxon>
        <taxon>Actinomycetes</taxon>
        <taxon>Pseudonocardiales</taxon>
        <taxon>Pseudonocardiaceae</taxon>
        <taxon>Prauserella</taxon>
    </lineage>
</organism>
<reference evidence="4 5" key="1">
    <citation type="submission" date="2016-10" db="EMBL/GenBank/DDBJ databases">
        <authorList>
            <person name="de Groot N.N."/>
        </authorList>
    </citation>
    <scope>NUCLEOTIDE SEQUENCE [LARGE SCALE GENOMIC DNA]</scope>
    <source>
        <strain evidence="4 5">CGMCC 4.5506</strain>
    </source>
</reference>
<keyword evidence="1" id="KW-0805">Transcription regulation</keyword>
<sequence>MARPSAREQILDAYQDVLLDSGPGGVTLDAVAARAEVSKGGLLYHFGSKDALLDGLLDRLDRLSATDIEAARVAPEGLVRYYLTTSVTDASMDNPAHKASVAALRMLGSEQRVAKAMADVTRKWEQALRDEVDDPLTAEILALIGDGLYLRATMGERAAPLLDDPAALFRRIGLAENT</sequence>
<dbReference type="AlphaFoldDB" id="A0A222VQU7"/>
<dbReference type="STRING" id="530584.SAMN05421630_10550"/>